<feature type="transmembrane region" description="Helical" evidence="2">
    <location>
        <begin position="183"/>
        <end position="204"/>
    </location>
</feature>
<dbReference type="Proteomes" id="UP000596742">
    <property type="component" value="Unassembled WGS sequence"/>
</dbReference>
<feature type="transmembrane region" description="Helical" evidence="2">
    <location>
        <begin position="237"/>
        <end position="257"/>
    </location>
</feature>
<feature type="region of interest" description="Disordered" evidence="1">
    <location>
        <begin position="133"/>
        <end position="173"/>
    </location>
</feature>
<evidence type="ECO:0000256" key="2">
    <source>
        <dbReference type="SAM" id="Phobius"/>
    </source>
</evidence>
<organism evidence="3 4">
    <name type="scientific">Mytilus galloprovincialis</name>
    <name type="common">Mediterranean mussel</name>
    <dbReference type="NCBI Taxonomy" id="29158"/>
    <lineage>
        <taxon>Eukaryota</taxon>
        <taxon>Metazoa</taxon>
        <taxon>Spiralia</taxon>
        <taxon>Lophotrochozoa</taxon>
        <taxon>Mollusca</taxon>
        <taxon>Bivalvia</taxon>
        <taxon>Autobranchia</taxon>
        <taxon>Pteriomorphia</taxon>
        <taxon>Mytilida</taxon>
        <taxon>Mytiloidea</taxon>
        <taxon>Mytilidae</taxon>
        <taxon>Mytilinae</taxon>
        <taxon>Mytilus</taxon>
    </lineage>
</organism>
<reference evidence="3" key="1">
    <citation type="submission" date="2018-11" db="EMBL/GenBank/DDBJ databases">
        <authorList>
            <person name="Alioto T."/>
            <person name="Alioto T."/>
        </authorList>
    </citation>
    <scope>NUCLEOTIDE SEQUENCE</scope>
</reference>
<evidence type="ECO:0000256" key="1">
    <source>
        <dbReference type="SAM" id="MobiDB-lite"/>
    </source>
</evidence>
<dbReference type="EMBL" id="UYJE01009058">
    <property type="protein sequence ID" value="VDI69667.1"/>
    <property type="molecule type" value="Genomic_DNA"/>
</dbReference>
<keyword evidence="2" id="KW-0812">Transmembrane</keyword>
<name>A0A8B6GVP0_MYTGA</name>
<accession>A0A8B6GVP0</accession>
<evidence type="ECO:0000313" key="3">
    <source>
        <dbReference type="EMBL" id="VDI69667.1"/>
    </source>
</evidence>
<gene>
    <name evidence="3" type="ORF">MGAL_10B072121</name>
</gene>
<protein>
    <submittedName>
        <fullName evidence="3">Uncharacterized protein</fullName>
    </submittedName>
</protein>
<dbReference type="AlphaFoldDB" id="A0A8B6GVP0"/>
<dbReference type="OrthoDB" id="6159517at2759"/>
<keyword evidence="2" id="KW-1133">Transmembrane helix</keyword>
<sequence>MDRRFDRNSFGSYEAHEKTVERSFGYRGNSASFPSIPPTYQHPQGFAHNTSVPSFEMSGRSVETSFTNRGYIPSTSLPAIDDRYPEVVPHEYSRRRLAIEPPRMAAPINQQPRAMNQHPLNGMDHFDRASVSTVELPEDEFSNNSRRRRKTRPSSFPPDQTIGRGDDEEIPKLQKKRESQRVILTRIVSALFIVMDSVSDWMQWFDMKDPPLYVNGTSKFGNSGKNCTDMEDIAHNYMYFTIAGTAIALIQISNIIYQIRGEIVFKENQEKKKLRNLEKRKGILSYPKKFLDGRTETLYKLILIEIPQAILLLRYQNVCLPSCNTDVFHDEKHLKRRITAVINGGMAMISNIWRYITSATCCEESTLMTQTVQKKKKSSCCSCCSCCCPTECSLKGCMRCLCPCCCCFYTCECSKPCCLWGKKLVIDECKPSCKLWSCDCNLCCIGVLSCWALNDPNDENSGQKCCDFKRTCCVESEEEEEDENYLSSTDNEPFFLHRYLGAFVNNVSKESSWRYFQ</sequence>
<keyword evidence="4" id="KW-1185">Reference proteome</keyword>
<comment type="caution">
    <text evidence="3">The sequence shown here is derived from an EMBL/GenBank/DDBJ whole genome shotgun (WGS) entry which is preliminary data.</text>
</comment>
<keyword evidence="2" id="KW-0472">Membrane</keyword>
<evidence type="ECO:0000313" key="4">
    <source>
        <dbReference type="Proteomes" id="UP000596742"/>
    </source>
</evidence>
<proteinExistence type="predicted"/>